<evidence type="ECO:0000259" key="2">
    <source>
        <dbReference type="Pfam" id="PF00246"/>
    </source>
</evidence>
<evidence type="ECO:0000256" key="1">
    <source>
        <dbReference type="SAM" id="MobiDB-lite"/>
    </source>
</evidence>
<evidence type="ECO:0000313" key="4">
    <source>
        <dbReference type="Proteomes" id="UP000308528"/>
    </source>
</evidence>
<dbReference type="EMBL" id="SRSF01000003">
    <property type="protein sequence ID" value="THH40100.1"/>
    <property type="molecule type" value="Genomic_DNA"/>
</dbReference>
<keyword evidence="3" id="KW-0378">Hydrolase</keyword>
<organism evidence="3 4">
    <name type="scientific">Neolewinella litorea</name>
    <dbReference type="NCBI Taxonomy" id="2562452"/>
    <lineage>
        <taxon>Bacteria</taxon>
        <taxon>Pseudomonadati</taxon>
        <taxon>Bacteroidota</taxon>
        <taxon>Saprospiria</taxon>
        <taxon>Saprospirales</taxon>
        <taxon>Lewinellaceae</taxon>
        <taxon>Neolewinella</taxon>
    </lineage>
</organism>
<feature type="domain" description="Peptidase M14" evidence="2">
    <location>
        <begin position="133"/>
        <end position="336"/>
    </location>
</feature>
<keyword evidence="3" id="KW-0121">Carboxypeptidase</keyword>
<dbReference type="GO" id="GO:0004181">
    <property type="term" value="F:metallocarboxypeptidase activity"/>
    <property type="evidence" value="ECO:0007669"/>
    <property type="project" value="InterPro"/>
</dbReference>
<evidence type="ECO:0000313" key="3">
    <source>
        <dbReference type="EMBL" id="THH40100.1"/>
    </source>
</evidence>
<accession>A0A4S4NV39</accession>
<proteinExistence type="predicted"/>
<reference evidence="3 4" key="1">
    <citation type="submission" date="2019-04" db="EMBL/GenBank/DDBJ databases">
        <title>Lewinella litorea sp. nov., isolated from a marine sand.</title>
        <authorList>
            <person name="Yoon J.-H."/>
        </authorList>
    </citation>
    <scope>NUCLEOTIDE SEQUENCE [LARGE SCALE GENOMIC DNA]</scope>
    <source>
        <strain evidence="3 4">HSMS-39</strain>
    </source>
</reference>
<dbReference type="GO" id="GO:0006508">
    <property type="term" value="P:proteolysis"/>
    <property type="evidence" value="ECO:0007669"/>
    <property type="project" value="InterPro"/>
</dbReference>
<feature type="region of interest" description="Disordered" evidence="1">
    <location>
        <begin position="769"/>
        <end position="791"/>
    </location>
</feature>
<keyword evidence="4" id="KW-1185">Reference proteome</keyword>
<dbReference type="Pfam" id="PF00246">
    <property type="entry name" value="Peptidase_M14"/>
    <property type="match status" value="1"/>
</dbReference>
<dbReference type="SUPFAM" id="SSF52317">
    <property type="entry name" value="Class I glutamine amidotransferase-like"/>
    <property type="match status" value="1"/>
</dbReference>
<dbReference type="InterPro" id="IPR029062">
    <property type="entry name" value="Class_I_gatase-like"/>
</dbReference>
<comment type="caution">
    <text evidence="3">The sequence shown here is derived from an EMBL/GenBank/DDBJ whole genome shotgun (WGS) entry which is preliminary data.</text>
</comment>
<sequence>MVLVRVRTLLPNADLVLFHLDWAAARGCQGRNRPPGGKRHQIAIFPAKPKNSPTLKNLTPLLLLFALLYCTRALAQNAPTETPVPRQTSNSLEDWPLTYYLPDLEYDPAIPTPEEFLGWQIGDWHISHDLQQAYMRLLAASSDRIKLVEIGRTYEDRPLLNLIFTTPENHANLEELRLRHLNWSRPDGDSRASEVSDVPGVLYQGFSIHGNEPSGANAAPLVAYYLAAAPMSEVGDLLNDNIVVFDPSFNPDGLNRFASWANSHKNKNMTADGNDREYNEAYPRGRSNHYWFDLNRDWLPVQHPESRARIEQFHRWKPNVLTDHHEMGTDATFFFMPGEPTRVHPMTAPVNQELTAKIGTYHAAALDEIGSLYYSGEGYDDFYYGKGSTYPDIFGTVGILFEQASSRGHLQESDNGLLTFPFTIRNQVTTALSTFKALTELRPELLAYQREFNRDGVTRDGYVIDADGDPGRARELANILARHQLPVQHGRNNQGQEAYYVPKTPFSEAAFEPILEFEDSLFYDVSTFSLPMAFNLPYRQVSGGAPGGMQWTDFTLGGSPSEIDRSRAEYAYFIPSNDYYSVRAIFQLQEAGLRVKVSDQPFSINNGATQFGRGTAMVPVVGQNMSAEEIHRIVSEVEDETGIDILTTDSGLVDPGGLMLGSRSAYQTLRKPEIALLIEGSTSSLDAGEAWHLLDQRFGIPITKLPIDEVGRADLSRYNTIIMPDGYYNNLDESVATALKDWMGHDKVFITVERASAWAAKNGLAKLTERKPADPDSSITQRPYAKASRDGGGRVLGGSIYQTTADLTHPLLFGLQREEIPVFRSGTLLFEPAKNVYATPLRYAEEPLLSGYSPRGFAKSAAGSAAIVVSGNRGGRTISFANNPNFRAFWFGTNRLFMNAIMFGSTIDGSAVE</sequence>
<dbReference type="AlphaFoldDB" id="A0A4S4NV39"/>
<protein>
    <submittedName>
        <fullName evidence="3">Zinc carboxypeptidase</fullName>
    </submittedName>
</protein>
<dbReference type="InterPro" id="IPR000834">
    <property type="entry name" value="Peptidase_M14"/>
</dbReference>
<name>A0A4S4NV39_9BACT</name>
<dbReference type="Proteomes" id="UP000308528">
    <property type="component" value="Unassembled WGS sequence"/>
</dbReference>
<dbReference type="Gene3D" id="3.40.630.10">
    <property type="entry name" value="Zn peptidases"/>
    <property type="match status" value="1"/>
</dbReference>
<dbReference type="GO" id="GO:0008270">
    <property type="term" value="F:zinc ion binding"/>
    <property type="evidence" value="ECO:0007669"/>
    <property type="project" value="InterPro"/>
</dbReference>
<keyword evidence="3" id="KW-0645">Protease</keyword>
<gene>
    <name evidence="3" type="ORF">E4021_10625</name>
</gene>
<dbReference type="OrthoDB" id="9758209at2"/>
<dbReference type="SUPFAM" id="SSF53187">
    <property type="entry name" value="Zn-dependent exopeptidases"/>
    <property type="match status" value="1"/>
</dbReference>